<name>A0A9D4QPX0_DREPO</name>
<sequence length="147" mass="16525">MTKKFHDYLYVAEDNDGLLLQSETIADIPLHRAKDNTFQNAEKSKRVCDANARATKIVPGDLGLVRNVAQRGKKKIADKSEDVPYVVIDQPNTKIPVYAVRKKPTLLLIYTLCSWKLVSAVKNNRTASTLKAKSFDVRYTTTTARLT</sequence>
<reference evidence="1" key="1">
    <citation type="journal article" date="2019" name="bioRxiv">
        <title>The Genome of the Zebra Mussel, Dreissena polymorpha: A Resource for Invasive Species Research.</title>
        <authorList>
            <person name="McCartney M.A."/>
            <person name="Auch B."/>
            <person name="Kono T."/>
            <person name="Mallez S."/>
            <person name="Zhang Y."/>
            <person name="Obille A."/>
            <person name="Becker A."/>
            <person name="Abrahante J.E."/>
            <person name="Garbe J."/>
            <person name="Badalamenti J.P."/>
            <person name="Herman A."/>
            <person name="Mangelson H."/>
            <person name="Liachko I."/>
            <person name="Sullivan S."/>
            <person name="Sone E.D."/>
            <person name="Koren S."/>
            <person name="Silverstein K.A.T."/>
            <person name="Beckman K.B."/>
            <person name="Gohl D.M."/>
        </authorList>
    </citation>
    <scope>NUCLEOTIDE SEQUENCE</scope>
    <source>
        <strain evidence="1">Duluth1</strain>
        <tissue evidence="1">Whole animal</tissue>
    </source>
</reference>
<keyword evidence="2" id="KW-1185">Reference proteome</keyword>
<gene>
    <name evidence="1" type="ORF">DPMN_112335</name>
</gene>
<dbReference type="Proteomes" id="UP000828390">
    <property type="component" value="Unassembled WGS sequence"/>
</dbReference>
<accession>A0A9D4QPX0</accession>
<evidence type="ECO:0000313" key="1">
    <source>
        <dbReference type="EMBL" id="KAH3838918.1"/>
    </source>
</evidence>
<comment type="caution">
    <text evidence="1">The sequence shown here is derived from an EMBL/GenBank/DDBJ whole genome shotgun (WGS) entry which is preliminary data.</text>
</comment>
<protein>
    <submittedName>
        <fullName evidence="1">Uncharacterized protein</fullName>
    </submittedName>
</protein>
<organism evidence="1 2">
    <name type="scientific">Dreissena polymorpha</name>
    <name type="common">Zebra mussel</name>
    <name type="synonym">Mytilus polymorpha</name>
    <dbReference type="NCBI Taxonomy" id="45954"/>
    <lineage>
        <taxon>Eukaryota</taxon>
        <taxon>Metazoa</taxon>
        <taxon>Spiralia</taxon>
        <taxon>Lophotrochozoa</taxon>
        <taxon>Mollusca</taxon>
        <taxon>Bivalvia</taxon>
        <taxon>Autobranchia</taxon>
        <taxon>Heteroconchia</taxon>
        <taxon>Euheterodonta</taxon>
        <taxon>Imparidentia</taxon>
        <taxon>Neoheterodontei</taxon>
        <taxon>Myida</taxon>
        <taxon>Dreissenoidea</taxon>
        <taxon>Dreissenidae</taxon>
        <taxon>Dreissena</taxon>
    </lineage>
</organism>
<reference evidence="1" key="2">
    <citation type="submission" date="2020-11" db="EMBL/GenBank/DDBJ databases">
        <authorList>
            <person name="McCartney M.A."/>
            <person name="Auch B."/>
            <person name="Kono T."/>
            <person name="Mallez S."/>
            <person name="Becker A."/>
            <person name="Gohl D.M."/>
            <person name="Silverstein K.A.T."/>
            <person name="Koren S."/>
            <person name="Bechman K.B."/>
            <person name="Herman A."/>
            <person name="Abrahante J.E."/>
            <person name="Garbe J."/>
        </authorList>
    </citation>
    <scope>NUCLEOTIDE SEQUENCE</scope>
    <source>
        <strain evidence="1">Duluth1</strain>
        <tissue evidence="1">Whole animal</tissue>
    </source>
</reference>
<dbReference type="EMBL" id="JAIWYP010000004">
    <property type="protein sequence ID" value="KAH3838918.1"/>
    <property type="molecule type" value="Genomic_DNA"/>
</dbReference>
<dbReference type="AlphaFoldDB" id="A0A9D4QPX0"/>
<proteinExistence type="predicted"/>
<evidence type="ECO:0000313" key="2">
    <source>
        <dbReference type="Proteomes" id="UP000828390"/>
    </source>
</evidence>